<keyword evidence="5" id="KW-1185">Reference proteome</keyword>
<evidence type="ECO:0000313" key="4">
    <source>
        <dbReference type="EMBL" id="KAK1439402.1"/>
    </source>
</evidence>
<feature type="domain" description="Jacalin-type lectin" evidence="3">
    <location>
        <begin position="30"/>
        <end position="161"/>
    </location>
</feature>
<dbReference type="Proteomes" id="UP001229421">
    <property type="component" value="Unassembled WGS sequence"/>
</dbReference>
<dbReference type="Pfam" id="PF01419">
    <property type="entry name" value="Jacalin"/>
    <property type="match status" value="1"/>
</dbReference>
<dbReference type="GO" id="GO:0030246">
    <property type="term" value="F:carbohydrate binding"/>
    <property type="evidence" value="ECO:0007669"/>
    <property type="project" value="UniProtKB-KW"/>
</dbReference>
<organism evidence="4 5">
    <name type="scientific">Tagetes erecta</name>
    <name type="common">African marigold</name>
    <dbReference type="NCBI Taxonomy" id="13708"/>
    <lineage>
        <taxon>Eukaryota</taxon>
        <taxon>Viridiplantae</taxon>
        <taxon>Streptophyta</taxon>
        <taxon>Embryophyta</taxon>
        <taxon>Tracheophyta</taxon>
        <taxon>Spermatophyta</taxon>
        <taxon>Magnoliopsida</taxon>
        <taxon>eudicotyledons</taxon>
        <taxon>Gunneridae</taxon>
        <taxon>Pentapetalae</taxon>
        <taxon>asterids</taxon>
        <taxon>campanulids</taxon>
        <taxon>Asterales</taxon>
        <taxon>Asteraceae</taxon>
        <taxon>Asteroideae</taxon>
        <taxon>Heliantheae alliance</taxon>
        <taxon>Tageteae</taxon>
        <taxon>Tagetes</taxon>
    </lineage>
</organism>
<sequence length="168" mass="19226">MRLHCRSKKVPGKRRAAGNLLDACIRCQMDNMFKLEPPNMKGQIWDEKSSSELVEILISHDEDFIRSMRFTYRTGQQVEFDYPGEVLTSVSGDRVYDNGRLTSIVFGTNKRNYGPFGRTGSRSNCFSYKDFKYEFKPGRFGGFHGSVEYGYVYAVGVYVKTYVANSSI</sequence>
<dbReference type="PROSITE" id="PS51752">
    <property type="entry name" value="JACALIN_LECTIN"/>
    <property type="match status" value="1"/>
</dbReference>
<evidence type="ECO:0000259" key="3">
    <source>
        <dbReference type="PROSITE" id="PS51752"/>
    </source>
</evidence>
<evidence type="ECO:0000313" key="5">
    <source>
        <dbReference type="Proteomes" id="UP001229421"/>
    </source>
</evidence>
<dbReference type="EMBL" id="JAUHHV010000001">
    <property type="protein sequence ID" value="KAK1439402.1"/>
    <property type="molecule type" value="Genomic_DNA"/>
</dbReference>
<dbReference type="PANTHER" id="PTHR47293">
    <property type="entry name" value="JACALIN-RELATED LECTIN 3"/>
    <property type="match status" value="1"/>
</dbReference>
<comment type="caution">
    <text evidence="4">The sequence shown here is derived from an EMBL/GenBank/DDBJ whole genome shotgun (WGS) entry which is preliminary data.</text>
</comment>
<dbReference type="InterPro" id="IPR001229">
    <property type="entry name" value="Jacalin-like_lectin_dom"/>
</dbReference>
<comment type="similarity">
    <text evidence="1">Belongs to the jacalin lectin family.</text>
</comment>
<accession>A0AAD8LDE1</accession>
<dbReference type="SMART" id="SM00915">
    <property type="entry name" value="Jacalin"/>
    <property type="match status" value="1"/>
</dbReference>
<dbReference type="AlphaFoldDB" id="A0AAD8LDE1"/>
<evidence type="ECO:0000256" key="2">
    <source>
        <dbReference type="ARBA" id="ARBA00022734"/>
    </source>
</evidence>
<dbReference type="SUPFAM" id="SSF51101">
    <property type="entry name" value="Mannose-binding lectins"/>
    <property type="match status" value="1"/>
</dbReference>
<dbReference type="Gene3D" id="2.100.10.30">
    <property type="entry name" value="Jacalin-like lectin domain"/>
    <property type="match status" value="1"/>
</dbReference>
<evidence type="ECO:0000256" key="1">
    <source>
        <dbReference type="ARBA" id="ARBA00006568"/>
    </source>
</evidence>
<name>A0AAD8LDE1_TARER</name>
<reference evidence="4" key="1">
    <citation type="journal article" date="2023" name="bioRxiv">
        <title>Improved chromosome-level genome assembly for marigold (Tagetes erecta).</title>
        <authorList>
            <person name="Jiang F."/>
            <person name="Yuan L."/>
            <person name="Wang S."/>
            <person name="Wang H."/>
            <person name="Xu D."/>
            <person name="Wang A."/>
            <person name="Fan W."/>
        </authorList>
    </citation>
    <scope>NUCLEOTIDE SEQUENCE</scope>
    <source>
        <strain evidence="4">WSJ</strain>
        <tissue evidence="4">Leaf</tissue>
    </source>
</reference>
<gene>
    <name evidence="4" type="ORF">QVD17_05220</name>
</gene>
<dbReference type="InterPro" id="IPR036404">
    <property type="entry name" value="Jacalin-like_lectin_dom_sf"/>
</dbReference>
<dbReference type="PANTHER" id="PTHR47293:SF70">
    <property type="entry name" value="JACALIN-RELATED LECTIN 24-RELATED"/>
    <property type="match status" value="1"/>
</dbReference>
<keyword evidence="2" id="KW-0430">Lectin</keyword>
<proteinExistence type="inferred from homology"/>
<protein>
    <recommendedName>
        <fullName evidence="3">Jacalin-type lectin domain-containing protein</fullName>
    </recommendedName>
</protein>